<organism evidence="2 3">
    <name type="scientific">Trichoplax adhaerens</name>
    <name type="common">Trichoplax reptans</name>
    <dbReference type="NCBI Taxonomy" id="10228"/>
    <lineage>
        <taxon>Eukaryota</taxon>
        <taxon>Metazoa</taxon>
        <taxon>Placozoa</taxon>
        <taxon>Uniplacotomia</taxon>
        <taxon>Trichoplacea</taxon>
        <taxon>Trichoplacidae</taxon>
        <taxon>Trichoplax</taxon>
    </lineage>
</organism>
<reference evidence="2 3" key="1">
    <citation type="journal article" date="2008" name="Nature">
        <title>The Trichoplax genome and the nature of placozoans.</title>
        <authorList>
            <person name="Srivastava M."/>
            <person name="Begovic E."/>
            <person name="Chapman J."/>
            <person name="Putnam N.H."/>
            <person name="Hellsten U."/>
            <person name="Kawashima T."/>
            <person name="Kuo A."/>
            <person name="Mitros T."/>
            <person name="Salamov A."/>
            <person name="Carpenter M.L."/>
            <person name="Signorovitch A.Y."/>
            <person name="Moreno M.A."/>
            <person name="Kamm K."/>
            <person name="Grimwood J."/>
            <person name="Schmutz J."/>
            <person name="Shapiro H."/>
            <person name="Grigoriev I.V."/>
            <person name="Buss L.W."/>
            <person name="Schierwater B."/>
            <person name="Dellaporta S.L."/>
            <person name="Rokhsar D.S."/>
        </authorList>
    </citation>
    <scope>NUCLEOTIDE SEQUENCE [LARGE SCALE GENOMIC DNA]</scope>
    <source>
        <strain evidence="2 3">Grell-BS-1999</strain>
    </source>
</reference>
<dbReference type="RefSeq" id="XP_002113891.1">
    <property type="nucleotide sequence ID" value="XM_002113855.1"/>
</dbReference>
<evidence type="ECO:0000313" key="3">
    <source>
        <dbReference type="Proteomes" id="UP000009022"/>
    </source>
</evidence>
<dbReference type="Proteomes" id="UP000009022">
    <property type="component" value="Unassembled WGS sequence"/>
</dbReference>
<evidence type="ECO:0000313" key="2">
    <source>
        <dbReference type="EMBL" id="EDV24365.1"/>
    </source>
</evidence>
<sequence>MNKQILITSILGICAYRKGLYRHEVAIAHLVFSIISALASIGGLVMTIISLVGMTATIVHQFQNGLSIGQAAQAVTAIAYAGTALATAVYIFFFYYCIHGAVIFCKVPRKLLNNRYTNLSTMPVPLQEDAVAATGYVRNPAQVPSVNYN</sequence>
<dbReference type="KEGG" id="tad:TRIADDRAFT_57781"/>
<dbReference type="EMBL" id="DS985246">
    <property type="protein sequence ID" value="EDV24365.1"/>
    <property type="molecule type" value="Genomic_DNA"/>
</dbReference>
<dbReference type="CTD" id="6754740"/>
<accession>B3S0E3</accession>
<name>B3S0E3_TRIAD</name>
<keyword evidence="1" id="KW-0812">Transmembrane</keyword>
<proteinExistence type="predicted"/>
<keyword evidence="1" id="KW-1133">Transmembrane helix</keyword>
<dbReference type="PhylomeDB" id="B3S0E3"/>
<dbReference type="GeneID" id="6754740"/>
<keyword evidence="1" id="KW-0472">Membrane</keyword>
<evidence type="ECO:0008006" key="4">
    <source>
        <dbReference type="Google" id="ProtNLM"/>
    </source>
</evidence>
<keyword evidence="3" id="KW-1185">Reference proteome</keyword>
<feature type="transmembrane region" description="Helical" evidence="1">
    <location>
        <begin position="27"/>
        <end position="53"/>
    </location>
</feature>
<dbReference type="HOGENOM" id="CLU_1752072_0_0_1"/>
<gene>
    <name evidence="2" type="ORF">TRIADDRAFT_57781</name>
</gene>
<dbReference type="InParanoid" id="B3S0E3"/>
<evidence type="ECO:0000256" key="1">
    <source>
        <dbReference type="SAM" id="Phobius"/>
    </source>
</evidence>
<dbReference type="AlphaFoldDB" id="B3S0E3"/>
<protein>
    <recommendedName>
        <fullName evidence="4">MotA/TolQ/ExbB proton channel domain-containing protein</fullName>
    </recommendedName>
</protein>
<feature type="transmembrane region" description="Helical" evidence="1">
    <location>
        <begin position="74"/>
        <end position="96"/>
    </location>
</feature>